<dbReference type="Gene3D" id="3.40.50.790">
    <property type="match status" value="1"/>
</dbReference>
<evidence type="ECO:0000256" key="8">
    <source>
        <dbReference type="RuleBase" id="RU000659"/>
    </source>
</evidence>
<evidence type="ECO:0000256" key="4">
    <source>
        <dbReference type="ARBA" id="ARBA00022845"/>
    </source>
</evidence>
<dbReference type="InterPro" id="IPR023674">
    <property type="entry name" value="Ribosomal_uL1-like"/>
</dbReference>
<sequence length="229" mass="25520">MQQDNLQAYDIIDCLEMIVGSSSTKFVESVDVAVRLNVDVRKPEQQVRGVVVLPKGIGKDIKVAVFTDNECLLKELEFIANIAGGEDLVNSVKENKKLLDVDWCITTYDFVERIKPIAKILGPKGLMPDPKFNTVTSEIVKTVNIIKSGQIKFKTDKYGIIHAKIGNVQFSVKDLFANFMALVKAINDVKPNGIKGDYFKSIFINSTMGKSLMVDKVGKIFSKEYYSEA</sequence>
<dbReference type="GO" id="GO:0003735">
    <property type="term" value="F:structural constituent of ribosome"/>
    <property type="evidence" value="ECO:0007669"/>
    <property type="project" value="InterPro"/>
</dbReference>
<dbReference type="InterPro" id="IPR023673">
    <property type="entry name" value="Ribosomal_uL1_CS"/>
</dbReference>
<dbReference type="InterPro" id="IPR016095">
    <property type="entry name" value="Ribosomal_uL1_3-a/b-sand"/>
</dbReference>
<organism evidence="9 10">
    <name type="scientific">Candidatus Mesenet longicola</name>
    <dbReference type="NCBI Taxonomy" id="1892558"/>
    <lineage>
        <taxon>Bacteria</taxon>
        <taxon>Pseudomonadati</taxon>
        <taxon>Pseudomonadota</taxon>
        <taxon>Alphaproteobacteria</taxon>
        <taxon>Rickettsiales</taxon>
        <taxon>Anaplasmataceae</taxon>
        <taxon>Candidatus Mesenet</taxon>
    </lineage>
</organism>
<evidence type="ECO:0000256" key="2">
    <source>
        <dbReference type="ARBA" id="ARBA00022491"/>
    </source>
</evidence>
<evidence type="ECO:0000256" key="5">
    <source>
        <dbReference type="ARBA" id="ARBA00022884"/>
    </source>
</evidence>
<dbReference type="CDD" id="cd00403">
    <property type="entry name" value="Ribosomal_L1"/>
    <property type="match status" value="1"/>
</dbReference>
<dbReference type="PROSITE" id="PS01199">
    <property type="entry name" value="RIBOSOMAL_L1"/>
    <property type="match status" value="1"/>
</dbReference>
<dbReference type="GO" id="GO:0006417">
    <property type="term" value="P:regulation of translation"/>
    <property type="evidence" value="ECO:0007669"/>
    <property type="project" value="UniProtKB-KW"/>
</dbReference>
<dbReference type="InterPro" id="IPR005878">
    <property type="entry name" value="Ribosom_uL1_bac-type"/>
</dbReference>
<keyword evidence="5" id="KW-0694">RNA-binding</keyword>
<dbReference type="InterPro" id="IPR028364">
    <property type="entry name" value="Ribosomal_uL1/biogenesis"/>
</dbReference>
<accession>A0A8J3HUG7</accession>
<gene>
    <name evidence="9" type="primary">rplA</name>
    <name evidence="9" type="ORF">sL5_02730</name>
</gene>
<dbReference type="Proteomes" id="UP000637906">
    <property type="component" value="Unassembled WGS sequence"/>
</dbReference>
<name>A0A8J3HUG7_9RICK</name>
<dbReference type="PIRSF" id="PIRSF002155">
    <property type="entry name" value="Ribosomal_L1"/>
    <property type="match status" value="1"/>
</dbReference>
<reference evidence="9 10" key="1">
    <citation type="journal article" date="2021" name="Microb. Ecol.">
        <title>Candidatus Mesenet longicola: Novel Endosymbionts of Brontispa longissima that Induce Cytoplasmic Incompatibility.</title>
        <authorList>
            <person name="Takano S."/>
            <person name="Gotoh Y."/>
            <person name="Hayashi T."/>
        </authorList>
    </citation>
    <scope>NUCLEOTIDE SEQUENCE [LARGE SCALE GENOMIC DNA]</scope>
    <source>
        <strain evidence="9">L5</strain>
    </source>
</reference>
<dbReference type="NCBIfam" id="TIGR01169">
    <property type="entry name" value="rplA_bact"/>
    <property type="match status" value="1"/>
</dbReference>
<protein>
    <recommendedName>
        <fullName evidence="8">Ribosomal protein</fullName>
    </recommendedName>
</protein>
<keyword evidence="6 8" id="KW-0689">Ribosomal protein</keyword>
<keyword evidence="3" id="KW-0699">rRNA-binding</keyword>
<dbReference type="GO" id="GO:0019843">
    <property type="term" value="F:rRNA binding"/>
    <property type="evidence" value="ECO:0007669"/>
    <property type="project" value="UniProtKB-KW"/>
</dbReference>
<dbReference type="AlphaFoldDB" id="A0A8J3HUG7"/>
<dbReference type="Pfam" id="PF00687">
    <property type="entry name" value="Ribosomal_L1"/>
    <property type="match status" value="1"/>
</dbReference>
<proteinExistence type="inferred from homology"/>
<evidence type="ECO:0000256" key="6">
    <source>
        <dbReference type="ARBA" id="ARBA00022980"/>
    </source>
</evidence>
<evidence type="ECO:0000313" key="10">
    <source>
        <dbReference type="Proteomes" id="UP000637906"/>
    </source>
</evidence>
<dbReference type="SUPFAM" id="SSF56808">
    <property type="entry name" value="Ribosomal protein L1"/>
    <property type="match status" value="1"/>
</dbReference>
<dbReference type="GO" id="GO:0015934">
    <property type="term" value="C:large ribosomal subunit"/>
    <property type="evidence" value="ECO:0007669"/>
    <property type="project" value="InterPro"/>
</dbReference>
<dbReference type="Gene3D" id="3.30.190.20">
    <property type="match status" value="1"/>
</dbReference>
<keyword evidence="2" id="KW-0678">Repressor</keyword>
<evidence type="ECO:0000256" key="1">
    <source>
        <dbReference type="ARBA" id="ARBA00010531"/>
    </source>
</evidence>
<keyword evidence="7 8" id="KW-0687">Ribonucleoprotein</keyword>
<evidence type="ECO:0000256" key="3">
    <source>
        <dbReference type="ARBA" id="ARBA00022730"/>
    </source>
</evidence>
<comment type="caution">
    <text evidence="9">The sequence shown here is derived from an EMBL/GenBank/DDBJ whole genome shotgun (WGS) entry which is preliminary data.</text>
</comment>
<evidence type="ECO:0000313" key="9">
    <source>
        <dbReference type="EMBL" id="GHM59280.1"/>
    </source>
</evidence>
<keyword evidence="4" id="KW-0810">Translation regulation</keyword>
<dbReference type="EMBL" id="BNGU01000007">
    <property type="protein sequence ID" value="GHM59280.1"/>
    <property type="molecule type" value="Genomic_DNA"/>
</dbReference>
<dbReference type="PANTHER" id="PTHR36427:SF3">
    <property type="entry name" value="LARGE RIBOSOMAL SUBUNIT PROTEIN UL1M"/>
    <property type="match status" value="1"/>
</dbReference>
<dbReference type="PANTHER" id="PTHR36427">
    <property type="entry name" value="54S RIBOSOMAL PROTEIN L1, MITOCHONDRIAL"/>
    <property type="match status" value="1"/>
</dbReference>
<evidence type="ECO:0000256" key="7">
    <source>
        <dbReference type="ARBA" id="ARBA00023274"/>
    </source>
</evidence>
<dbReference type="InterPro" id="IPR002143">
    <property type="entry name" value="Ribosomal_uL1"/>
</dbReference>
<keyword evidence="10" id="KW-1185">Reference proteome</keyword>
<dbReference type="GO" id="GO:0006412">
    <property type="term" value="P:translation"/>
    <property type="evidence" value="ECO:0007669"/>
    <property type="project" value="InterPro"/>
</dbReference>
<comment type="similarity">
    <text evidence="1 8">Belongs to the universal ribosomal protein uL1 family.</text>
</comment>